<dbReference type="EMBL" id="JBHSXH010000015">
    <property type="protein sequence ID" value="MFC6825412.1"/>
    <property type="molecule type" value="Genomic_DNA"/>
</dbReference>
<dbReference type="Pfam" id="PF03553">
    <property type="entry name" value="Na_H_antiporter"/>
    <property type="match status" value="1"/>
</dbReference>
<feature type="transmembrane region" description="Helical" evidence="6">
    <location>
        <begin position="6"/>
        <end position="23"/>
    </location>
</feature>
<dbReference type="AlphaFoldDB" id="A0ABD5TXQ8"/>
<proteinExistence type="predicted"/>
<dbReference type="InterPro" id="IPR018461">
    <property type="entry name" value="Na/H_Antiport_NhaC-like_C"/>
</dbReference>
<evidence type="ECO:0000313" key="9">
    <source>
        <dbReference type="Proteomes" id="UP001596408"/>
    </source>
</evidence>
<evidence type="ECO:0000259" key="7">
    <source>
        <dbReference type="Pfam" id="PF03553"/>
    </source>
</evidence>
<keyword evidence="4 6" id="KW-1133">Transmembrane helix</keyword>
<evidence type="ECO:0000256" key="1">
    <source>
        <dbReference type="ARBA" id="ARBA00004651"/>
    </source>
</evidence>
<keyword evidence="3 6" id="KW-0812">Transmembrane</keyword>
<feature type="transmembrane region" description="Helical" evidence="6">
    <location>
        <begin position="113"/>
        <end position="136"/>
    </location>
</feature>
<accession>A0ABD5TXQ8</accession>
<feature type="transmembrane region" description="Helical" evidence="6">
    <location>
        <begin position="261"/>
        <end position="281"/>
    </location>
</feature>
<dbReference type="PANTHER" id="PTHR43478">
    <property type="entry name" value="NA+/H+ ANTIPORTER-RELATED"/>
    <property type="match status" value="1"/>
</dbReference>
<feature type="transmembrane region" description="Helical" evidence="6">
    <location>
        <begin position="156"/>
        <end position="175"/>
    </location>
</feature>
<keyword evidence="9" id="KW-1185">Reference proteome</keyword>
<evidence type="ECO:0000256" key="5">
    <source>
        <dbReference type="ARBA" id="ARBA00023136"/>
    </source>
</evidence>
<evidence type="ECO:0000256" key="4">
    <source>
        <dbReference type="ARBA" id="ARBA00022989"/>
    </source>
</evidence>
<feature type="transmembrane region" description="Helical" evidence="6">
    <location>
        <begin position="411"/>
        <end position="432"/>
    </location>
</feature>
<dbReference type="Proteomes" id="UP001596408">
    <property type="component" value="Unassembled WGS sequence"/>
</dbReference>
<evidence type="ECO:0000313" key="8">
    <source>
        <dbReference type="EMBL" id="MFC6825412.1"/>
    </source>
</evidence>
<comment type="caution">
    <text evidence="8">The sequence shown here is derived from an EMBL/GenBank/DDBJ whole genome shotgun (WGS) entry which is preliminary data.</text>
</comment>
<reference evidence="8 9" key="1">
    <citation type="journal article" date="2019" name="Int. J. Syst. Evol. Microbiol.">
        <title>The Global Catalogue of Microorganisms (GCM) 10K type strain sequencing project: providing services to taxonomists for standard genome sequencing and annotation.</title>
        <authorList>
            <consortium name="The Broad Institute Genomics Platform"/>
            <consortium name="The Broad Institute Genome Sequencing Center for Infectious Disease"/>
            <person name="Wu L."/>
            <person name="Ma J."/>
        </authorList>
    </citation>
    <scope>NUCLEOTIDE SEQUENCE [LARGE SCALE GENOMIC DNA]</scope>
    <source>
        <strain evidence="8 9">YIM 94188</strain>
    </source>
</reference>
<name>A0ABD5TXQ8_9EURY</name>
<feature type="domain" description="Na+/H+ antiporter NhaC-like C-terminal" evidence="7">
    <location>
        <begin position="164"/>
        <end position="480"/>
    </location>
</feature>
<feature type="transmembrane region" description="Helical" evidence="6">
    <location>
        <begin position="302"/>
        <end position="320"/>
    </location>
</feature>
<evidence type="ECO:0000256" key="3">
    <source>
        <dbReference type="ARBA" id="ARBA00022692"/>
    </source>
</evidence>
<feature type="transmembrane region" description="Helical" evidence="6">
    <location>
        <begin position="68"/>
        <end position="93"/>
    </location>
</feature>
<keyword evidence="2" id="KW-1003">Cell membrane</keyword>
<gene>
    <name evidence="8" type="ORF">ACFQEV_10505</name>
</gene>
<keyword evidence="5 6" id="KW-0472">Membrane</keyword>
<evidence type="ECO:0000256" key="6">
    <source>
        <dbReference type="SAM" id="Phobius"/>
    </source>
</evidence>
<feature type="transmembrane region" description="Helical" evidence="6">
    <location>
        <begin position="340"/>
        <end position="366"/>
    </location>
</feature>
<sequence>MPAENYGIISLLPALFAIVLTLASRQVLLSLFAGIWIGATILVGWNPIAGAAHALQLVIDNITPAFNIKLLLFTFLSGAMLGMIFLSGGMNALAGRIISRIKTRRQAEIGTSVLGMLIFVDSYASTMITGSVMRPITDQFDISREKLAYLLDSTTSPVVSIAVVSTWVGFEVGLISQQFNELGIQMSPFVVFLQSIPYRFYSLLAIALVFVVVFTGWDFGPMKRAETRAKETGKVLRDDADPLLETREEDIVTPDHVDARWWYFAAPIVALVAVTGFGLLYSGGWPGRTPVNALKNAATADAILWGVFSACGLLLAILVGHARVALDDVSDSIFEGFKMVMFPVAVLSLAWTIGAVSEALGVGPYVVSVAQGIITANILPAVVFVTAAIISFSIGTSWGTMGIMFPVAVPLAFNLGAPLSSAIGAILTGSLFGDHCSPISDTTVLSSMFAGADHVDHVNTQIPYALVAGGTATLLFLASGYGVSPLPLLAAGVVVVVVAAYTFSERTGFALPRVFSSDAD</sequence>
<comment type="subcellular location">
    <subcellularLocation>
        <location evidence="1">Cell membrane</location>
        <topology evidence="1">Multi-pass membrane protein</topology>
    </subcellularLocation>
</comment>
<feature type="transmembrane region" description="Helical" evidence="6">
    <location>
        <begin position="28"/>
        <end position="48"/>
    </location>
</feature>
<feature type="transmembrane region" description="Helical" evidence="6">
    <location>
        <begin position="486"/>
        <end position="503"/>
    </location>
</feature>
<organism evidence="8 9">
    <name type="scientific">Halopelagius fulvigenes</name>
    <dbReference type="NCBI Taxonomy" id="1198324"/>
    <lineage>
        <taxon>Archaea</taxon>
        <taxon>Methanobacteriati</taxon>
        <taxon>Methanobacteriota</taxon>
        <taxon>Stenosarchaea group</taxon>
        <taxon>Halobacteria</taxon>
        <taxon>Halobacteriales</taxon>
        <taxon>Haloferacaceae</taxon>
    </lineage>
</organism>
<dbReference type="RefSeq" id="WP_379695616.1">
    <property type="nucleotide sequence ID" value="NZ_JBHSXH010000015.1"/>
</dbReference>
<feature type="transmembrane region" description="Helical" evidence="6">
    <location>
        <begin position="378"/>
        <end position="399"/>
    </location>
</feature>
<feature type="transmembrane region" description="Helical" evidence="6">
    <location>
        <begin position="196"/>
        <end position="217"/>
    </location>
</feature>
<evidence type="ECO:0000256" key="2">
    <source>
        <dbReference type="ARBA" id="ARBA00022475"/>
    </source>
</evidence>
<dbReference type="GO" id="GO:0005886">
    <property type="term" value="C:plasma membrane"/>
    <property type="evidence" value="ECO:0007669"/>
    <property type="project" value="UniProtKB-SubCell"/>
</dbReference>
<dbReference type="PANTHER" id="PTHR43478:SF1">
    <property type="entry name" value="NA+_H+ ANTIPORTER NHAC-LIKE C-TERMINAL DOMAIN-CONTAINING PROTEIN"/>
    <property type="match status" value="1"/>
</dbReference>
<protein>
    <submittedName>
        <fullName evidence="8">Na+/H+ antiporter NhaC family protein</fullName>
    </submittedName>
</protein>